<name>A0A366LZC6_9ACTN</name>
<protein>
    <submittedName>
        <fullName evidence="4">Oxidoreductase</fullName>
    </submittedName>
</protein>
<feature type="domain" description="Enoyl reductase (ER)" evidence="3">
    <location>
        <begin position="10"/>
        <end position="326"/>
    </location>
</feature>
<organism evidence="4 5">
    <name type="scientific">Spongiactinospora rosea</name>
    <dbReference type="NCBI Taxonomy" id="2248750"/>
    <lineage>
        <taxon>Bacteria</taxon>
        <taxon>Bacillati</taxon>
        <taxon>Actinomycetota</taxon>
        <taxon>Actinomycetes</taxon>
        <taxon>Streptosporangiales</taxon>
        <taxon>Streptosporangiaceae</taxon>
        <taxon>Spongiactinospora</taxon>
    </lineage>
</organism>
<dbReference type="GO" id="GO:0005829">
    <property type="term" value="C:cytosol"/>
    <property type="evidence" value="ECO:0007669"/>
    <property type="project" value="TreeGrafter"/>
</dbReference>
<dbReference type="SUPFAM" id="SSF51735">
    <property type="entry name" value="NAD(P)-binding Rossmann-fold domains"/>
    <property type="match status" value="1"/>
</dbReference>
<dbReference type="PANTHER" id="PTHR48106:SF13">
    <property type="entry name" value="QUINONE OXIDOREDUCTASE-RELATED"/>
    <property type="match status" value="1"/>
</dbReference>
<evidence type="ECO:0000313" key="4">
    <source>
        <dbReference type="EMBL" id="RBQ19295.1"/>
    </source>
</evidence>
<dbReference type="GO" id="GO:0003960">
    <property type="term" value="F:quinone reductase (NADPH) activity"/>
    <property type="evidence" value="ECO:0007669"/>
    <property type="project" value="TreeGrafter"/>
</dbReference>
<dbReference type="OrthoDB" id="5195079at2"/>
<dbReference type="GO" id="GO:0035925">
    <property type="term" value="F:mRNA 3'-UTR AU-rich region binding"/>
    <property type="evidence" value="ECO:0007669"/>
    <property type="project" value="TreeGrafter"/>
</dbReference>
<reference evidence="4 5" key="1">
    <citation type="submission" date="2018-06" db="EMBL/GenBank/DDBJ databases">
        <title>Sphaerisporangium craniellae sp. nov., isolated from a marine sponge in the South China Sea.</title>
        <authorList>
            <person name="Li L."/>
        </authorList>
    </citation>
    <scope>NUCLEOTIDE SEQUENCE [LARGE SCALE GENOMIC DNA]</scope>
    <source>
        <strain evidence="4 5">LHW63015</strain>
    </source>
</reference>
<keyword evidence="1" id="KW-0521">NADP</keyword>
<comment type="caution">
    <text evidence="4">The sequence shown here is derived from an EMBL/GenBank/DDBJ whole genome shotgun (WGS) entry which is preliminary data.</text>
</comment>
<dbReference type="Gene3D" id="3.40.50.720">
    <property type="entry name" value="NAD(P)-binding Rossmann-like Domain"/>
    <property type="match status" value="1"/>
</dbReference>
<dbReference type="GO" id="GO:0070402">
    <property type="term" value="F:NADPH binding"/>
    <property type="evidence" value="ECO:0007669"/>
    <property type="project" value="TreeGrafter"/>
</dbReference>
<evidence type="ECO:0000256" key="2">
    <source>
        <dbReference type="ARBA" id="ARBA00023002"/>
    </source>
</evidence>
<dbReference type="InterPro" id="IPR013154">
    <property type="entry name" value="ADH-like_N"/>
</dbReference>
<dbReference type="InterPro" id="IPR011032">
    <property type="entry name" value="GroES-like_sf"/>
</dbReference>
<accession>A0A366LZC6</accession>
<dbReference type="RefSeq" id="WP_113981355.1">
    <property type="nucleotide sequence ID" value="NZ_QMEY01000005.1"/>
</dbReference>
<dbReference type="PANTHER" id="PTHR48106">
    <property type="entry name" value="QUINONE OXIDOREDUCTASE PIG3-RELATED"/>
    <property type="match status" value="1"/>
</dbReference>
<dbReference type="SUPFAM" id="SSF50129">
    <property type="entry name" value="GroES-like"/>
    <property type="match status" value="1"/>
</dbReference>
<dbReference type="AlphaFoldDB" id="A0A366LZC6"/>
<dbReference type="EMBL" id="QMEY01000005">
    <property type="protein sequence ID" value="RBQ19295.1"/>
    <property type="molecule type" value="Genomic_DNA"/>
</dbReference>
<proteinExistence type="predicted"/>
<evidence type="ECO:0000313" key="5">
    <source>
        <dbReference type="Proteomes" id="UP000253303"/>
    </source>
</evidence>
<evidence type="ECO:0000256" key="1">
    <source>
        <dbReference type="ARBA" id="ARBA00022857"/>
    </source>
</evidence>
<dbReference type="Pfam" id="PF00107">
    <property type="entry name" value="ADH_zinc_N"/>
    <property type="match status" value="1"/>
</dbReference>
<evidence type="ECO:0000259" key="3">
    <source>
        <dbReference type="SMART" id="SM00829"/>
    </source>
</evidence>
<dbReference type="SMART" id="SM00829">
    <property type="entry name" value="PKS_ER"/>
    <property type="match status" value="1"/>
</dbReference>
<keyword evidence="5" id="KW-1185">Reference proteome</keyword>
<dbReference type="InterPro" id="IPR013149">
    <property type="entry name" value="ADH-like_C"/>
</dbReference>
<dbReference type="InterPro" id="IPR020843">
    <property type="entry name" value="ER"/>
</dbReference>
<dbReference type="CDD" id="cd08244">
    <property type="entry name" value="MDR_enoyl_red"/>
    <property type="match status" value="1"/>
</dbReference>
<dbReference type="InterPro" id="IPR036291">
    <property type="entry name" value="NAD(P)-bd_dom_sf"/>
</dbReference>
<dbReference type="Proteomes" id="UP000253303">
    <property type="component" value="Unassembled WGS sequence"/>
</dbReference>
<sequence>MQAIRLHAFGPADNLIYEEAADPVPGPGQVRIAVRAAGVHLVDTMIRAGTVGGPFAEPELPTIPGREVAGVVDALGEGVEESWLGRRVVAHLGLVPGGYAELAVRDVAAVHEVPDGVDFGEAVAMIGTGRTTMGILEVAGLVEGDVAVVTAAAGGIGALLVQAGRNAGATVVALAGGPAKVAKARELGADHAFDYTRPGWQDTVRQALAGLTATVALDGVGGEAGRFAMDLLRPGGRLLLFGSSDVAGGQVEITTDLLYERGLTVAVPFGPRLMKRPGGIRELEEWALSAAGSGALRPIVHEFPLKDAAQAHAALENRQTMGKVVLVP</sequence>
<keyword evidence="2" id="KW-0560">Oxidoreductase</keyword>
<gene>
    <name evidence="4" type="ORF">DP939_15295</name>
</gene>
<dbReference type="Pfam" id="PF08240">
    <property type="entry name" value="ADH_N"/>
    <property type="match status" value="1"/>
</dbReference>
<dbReference type="Gene3D" id="3.90.180.10">
    <property type="entry name" value="Medium-chain alcohol dehydrogenases, catalytic domain"/>
    <property type="match status" value="1"/>
</dbReference>